<gene>
    <name evidence="13" type="primary">RDR2</name>
    <name evidence="13" type="ORF">AWC38_SpisGene19608</name>
</gene>
<evidence type="ECO:0000256" key="3">
    <source>
        <dbReference type="ARBA" id="ARBA00022679"/>
    </source>
</evidence>
<keyword evidence="6" id="KW-0943">RNA-mediated gene silencing</keyword>
<name>A0A2B4RIR9_STYPI</name>
<dbReference type="EC" id="2.7.7.48" evidence="8"/>
<evidence type="ECO:0000256" key="1">
    <source>
        <dbReference type="ARBA" id="ARBA00005762"/>
    </source>
</evidence>
<feature type="compositionally biased region" description="Basic residues" evidence="9">
    <location>
        <begin position="883"/>
        <end position="907"/>
    </location>
</feature>
<dbReference type="OrthoDB" id="5988086at2759"/>
<dbReference type="GO" id="GO:0030422">
    <property type="term" value="P:siRNA processing"/>
    <property type="evidence" value="ECO:0007669"/>
    <property type="project" value="TreeGrafter"/>
</dbReference>
<feature type="domain" description="Poly(A) RNA polymerase mitochondrial-like central palm" evidence="11">
    <location>
        <begin position="342"/>
        <end position="483"/>
    </location>
</feature>
<dbReference type="Pfam" id="PF26253">
    <property type="entry name" value="RdRP_head"/>
    <property type="match status" value="1"/>
</dbReference>
<keyword evidence="4 8" id="KW-0548">Nucleotidyltransferase</keyword>
<dbReference type="PANTHER" id="PTHR23079:SF55">
    <property type="entry name" value="RNA-DIRECTED RNA POLYMERASE"/>
    <property type="match status" value="1"/>
</dbReference>
<proteinExistence type="inferred from homology"/>
<protein>
    <recommendedName>
        <fullName evidence="8">RNA-dependent RNA polymerase</fullName>
        <ecNumber evidence="8">2.7.7.48</ecNumber>
    </recommendedName>
</protein>
<dbReference type="InterPro" id="IPR058752">
    <property type="entry name" value="RDRP_C_head"/>
</dbReference>
<dbReference type="Gene3D" id="3.30.460.10">
    <property type="entry name" value="Beta Polymerase, domain 2"/>
    <property type="match status" value="1"/>
</dbReference>
<accession>A0A2B4RIR9</accession>
<evidence type="ECO:0000256" key="8">
    <source>
        <dbReference type="RuleBase" id="RU363098"/>
    </source>
</evidence>
<evidence type="ECO:0000256" key="6">
    <source>
        <dbReference type="ARBA" id="ARBA00023158"/>
    </source>
</evidence>
<comment type="catalytic activity">
    <reaction evidence="7 8">
        <text>RNA(n) + a ribonucleoside 5'-triphosphate = RNA(n+1) + diphosphate</text>
        <dbReference type="Rhea" id="RHEA:21248"/>
        <dbReference type="Rhea" id="RHEA-COMP:14527"/>
        <dbReference type="Rhea" id="RHEA-COMP:17342"/>
        <dbReference type="ChEBI" id="CHEBI:33019"/>
        <dbReference type="ChEBI" id="CHEBI:61557"/>
        <dbReference type="ChEBI" id="CHEBI:140395"/>
        <dbReference type="EC" id="2.7.7.48"/>
    </reaction>
</comment>
<keyword evidence="3 8" id="KW-0808">Transferase</keyword>
<evidence type="ECO:0000259" key="12">
    <source>
        <dbReference type="Pfam" id="PF26253"/>
    </source>
</evidence>
<evidence type="ECO:0000256" key="2">
    <source>
        <dbReference type="ARBA" id="ARBA00022484"/>
    </source>
</evidence>
<dbReference type="Proteomes" id="UP000225706">
    <property type="component" value="Unassembled WGS sequence"/>
</dbReference>
<reference evidence="14" key="1">
    <citation type="journal article" date="2017" name="bioRxiv">
        <title>Comparative analysis of the genomes of Stylophora pistillata and Acropora digitifera provides evidence for extensive differences between species of corals.</title>
        <authorList>
            <person name="Voolstra C.R."/>
            <person name="Li Y."/>
            <person name="Liew Y.J."/>
            <person name="Baumgarten S."/>
            <person name="Zoccola D."/>
            <person name="Flot J.-F."/>
            <person name="Tambutte S."/>
            <person name="Allemand D."/>
            <person name="Aranda M."/>
        </authorList>
    </citation>
    <scope>NUCLEOTIDE SEQUENCE [LARGE SCALE GENOMIC DNA]</scope>
</reference>
<organism evidence="13 14">
    <name type="scientific">Stylophora pistillata</name>
    <name type="common">Smooth cauliflower coral</name>
    <dbReference type="NCBI Taxonomy" id="50429"/>
    <lineage>
        <taxon>Eukaryota</taxon>
        <taxon>Metazoa</taxon>
        <taxon>Cnidaria</taxon>
        <taxon>Anthozoa</taxon>
        <taxon>Hexacorallia</taxon>
        <taxon>Scleractinia</taxon>
        <taxon>Astrocoeniina</taxon>
        <taxon>Pocilloporidae</taxon>
        <taxon>Stylophora</taxon>
    </lineage>
</organism>
<dbReference type="GO" id="GO:0003723">
    <property type="term" value="F:RNA binding"/>
    <property type="evidence" value="ECO:0007669"/>
    <property type="project" value="UniProtKB-KW"/>
</dbReference>
<evidence type="ECO:0000256" key="7">
    <source>
        <dbReference type="ARBA" id="ARBA00048744"/>
    </source>
</evidence>
<dbReference type="PANTHER" id="PTHR23079">
    <property type="entry name" value="RNA-DEPENDENT RNA POLYMERASE"/>
    <property type="match status" value="1"/>
</dbReference>
<comment type="caution">
    <text evidence="13">The sequence shown here is derived from an EMBL/GenBank/DDBJ whole genome shotgun (WGS) entry which is preliminary data.</text>
</comment>
<keyword evidence="2 8" id="KW-0696">RNA-directed RNA polymerase</keyword>
<evidence type="ECO:0000313" key="13">
    <source>
        <dbReference type="EMBL" id="PFX16142.1"/>
    </source>
</evidence>
<keyword evidence="5 8" id="KW-0694">RNA-binding</keyword>
<feature type="region of interest" description="Disordered" evidence="9">
    <location>
        <begin position="859"/>
        <end position="914"/>
    </location>
</feature>
<evidence type="ECO:0000259" key="11">
    <source>
        <dbReference type="Pfam" id="PF22600"/>
    </source>
</evidence>
<evidence type="ECO:0000259" key="10">
    <source>
        <dbReference type="Pfam" id="PF05183"/>
    </source>
</evidence>
<dbReference type="InterPro" id="IPR043519">
    <property type="entry name" value="NT_sf"/>
</dbReference>
<evidence type="ECO:0000256" key="5">
    <source>
        <dbReference type="ARBA" id="ARBA00022884"/>
    </source>
</evidence>
<dbReference type="SUPFAM" id="SSF81301">
    <property type="entry name" value="Nucleotidyltransferase"/>
    <property type="match status" value="1"/>
</dbReference>
<dbReference type="EMBL" id="LSMT01000572">
    <property type="protein sequence ID" value="PFX16142.1"/>
    <property type="molecule type" value="Genomic_DNA"/>
</dbReference>
<dbReference type="InterPro" id="IPR007855">
    <property type="entry name" value="RDRP"/>
</dbReference>
<dbReference type="AlphaFoldDB" id="A0A2B4RIR9"/>
<sequence>MPVLISGGDLDGDLYFVCWNKDLLPRKQDYQPMDYPSLDKLEQTEPITTRDMTKFVVDYIRSDQLGVIDNAHKALADTEKDGVQSKICLFLADLHSLAVDAPKTGKWPDTTGIRNIKKLPDFMMKSDKPIYPSEKVLGKLYRRCRKFKDTTSEKYDQKVRLDKSFLLPGNNSFVENAKEVYSWYRDKMESLMRVYGIETEAEMITGCFMKLRNRLRKEKTEIAELLGGELFAIRSYLRREFFREFDSDGQWLKGDVLISDEMRLKASAWYTVAYTHAHEHADDSDPSPQKRLLGFPWFINDVMLAIKTQKDRPCQPQALDVCATVGQSLVRLFHEEKAWLLKDLKARIRTKNVICRHLQAADSPFSLTIIGSTATLLFHKTSDLDLCFLPQDTQARNILALPVISRQGNNTSIEEKAKVVKSLIPLMKEETSKQQKQQDKNVVSCKRPTVKLVDGSNCSPTLTCDLSSSPDSLTMAALLSSYVKSYPPLLLVLRAIHRWCCVTGLSRNAAGAGNTSNILAALLLAQCLHNRQIENFNEEHVLQTVAHQMRGGARDGKQYMVLESVIESLGGHQYGAHFPQVEPDITQIGQLLVTFFQAHDSCFERELPQSLTRLFGAPKLSELLEKDHLVLVKEQMQRAYQLLALFGDAEIMLTISGSEEYNVIFLSPLLSSYIAGVEKSKAREIARKTGARSVIIRPNFPRSRSSTVLEVKGSEPAIRAVERELEEMSTLASRDRVSLMSGCFVEDASLLVFEGSRSPNDHVSLTPYDGRCHQTHDRAARHVALLEHDTHSRNYAYLCFREKFFQQLQILDRDFDPEVHGCREFAVHFGRIYMFNVPHTLLEDSESITIAMLRTNKRKPSVLKENRSPPERVTYVNQEQERARRKKRRAKRNKAFNETKKKRKRGNPSRSSLFTFVHSPDRVVTFLHRVDEANREAILTPVSVNLTLLHRISCIARATYKLFTHL</sequence>
<feature type="domain" description="RDRP C-terminal head" evidence="12">
    <location>
        <begin position="166"/>
        <end position="311"/>
    </location>
</feature>
<dbReference type="GO" id="GO:0003968">
    <property type="term" value="F:RNA-directed RNA polymerase activity"/>
    <property type="evidence" value="ECO:0007669"/>
    <property type="project" value="UniProtKB-KW"/>
</dbReference>
<evidence type="ECO:0000256" key="9">
    <source>
        <dbReference type="SAM" id="MobiDB-lite"/>
    </source>
</evidence>
<dbReference type="InterPro" id="IPR057596">
    <property type="entry name" value="RDRP_core"/>
</dbReference>
<dbReference type="InterPro" id="IPR054708">
    <property type="entry name" value="MTPAP-like_central"/>
</dbReference>
<dbReference type="Pfam" id="PF05183">
    <property type="entry name" value="RdRP"/>
    <property type="match status" value="1"/>
</dbReference>
<dbReference type="GO" id="GO:0031380">
    <property type="term" value="C:nuclear RNA-directed RNA polymerase complex"/>
    <property type="evidence" value="ECO:0007669"/>
    <property type="project" value="TreeGrafter"/>
</dbReference>
<evidence type="ECO:0000256" key="4">
    <source>
        <dbReference type="ARBA" id="ARBA00022695"/>
    </source>
</evidence>
<evidence type="ECO:0000313" key="14">
    <source>
        <dbReference type="Proteomes" id="UP000225706"/>
    </source>
</evidence>
<dbReference type="Pfam" id="PF22600">
    <property type="entry name" value="MTPAP-like_central"/>
    <property type="match status" value="1"/>
</dbReference>
<keyword evidence="14" id="KW-1185">Reference proteome</keyword>
<comment type="similarity">
    <text evidence="1 8">Belongs to the RdRP family.</text>
</comment>
<feature type="domain" description="RDRP core" evidence="10">
    <location>
        <begin position="2"/>
        <end position="143"/>
    </location>
</feature>